<reference evidence="3 4" key="1">
    <citation type="submission" date="2014-11" db="EMBL/GenBank/DDBJ databases">
        <authorList>
            <person name="Zhu J."/>
            <person name="Qi W."/>
            <person name="Song R."/>
        </authorList>
    </citation>
    <scope>NUCLEOTIDE SEQUENCE [LARGE SCALE GENOMIC DNA]</scope>
</reference>
<keyword evidence="2" id="KW-0472">Membrane</keyword>
<keyword evidence="2" id="KW-0812">Transmembrane</keyword>
<dbReference type="InParanoid" id="A0A0G4EEI6"/>
<dbReference type="VEuPathDB" id="CryptoDB:Vbra_7126"/>
<dbReference type="EMBL" id="CDMY01000189">
    <property type="protein sequence ID" value="CEL93789.1"/>
    <property type="molecule type" value="Genomic_DNA"/>
</dbReference>
<dbReference type="AlphaFoldDB" id="A0A0G4EEI6"/>
<feature type="transmembrane region" description="Helical" evidence="2">
    <location>
        <begin position="515"/>
        <end position="538"/>
    </location>
</feature>
<organism evidence="3 4">
    <name type="scientific">Vitrella brassicaformis (strain CCMP3155)</name>
    <dbReference type="NCBI Taxonomy" id="1169540"/>
    <lineage>
        <taxon>Eukaryota</taxon>
        <taxon>Sar</taxon>
        <taxon>Alveolata</taxon>
        <taxon>Colpodellida</taxon>
        <taxon>Vitrellaceae</taxon>
        <taxon>Vitrella</taxon>
    </lineage>
</organism>
<feature type="transmembrane region" description="Helical" evidence="2">
    <location>
        <begin position="136"/>
        <end position="156"/>
    </location>
</feature>
<accession>A0A0G4EEI6</accession>
<proteinExistence type="predicted"/>
<evidence type="ECO:0000313" key="3">
    <source>
        <dbReference type="EMBL" id="CEL93789.1"/>
    </source>
</evidence>
<sequence>MSQVLQRILTEQELQELGLPRREELVNQADTLSCRSFRKLRWMAVANFFGYWGVVLFCLYRFLQSPLLVPGSFEVCLFLIWCFLTSFAEVRLGIGLVGLHGISLVEILAFILGLGGRTVIFCDVMFIAIASKSWRLIFLTALTVFMVAIGLFTFLLQARMALTLFIDNDFFSFETPHHVVKPSAWARMWRFTRTLCTQLAACLLHLPVSLRRLLRGVRNTRARGLPCFPYTDRAAGQSRTLRSESNSLVNPLTAMSPHTHTGASPNAAMGGGGLQPIEMGHLAKSPIKQHKGGGGGGGGGELSGSTAAEESTDGAASSGKSEGSGRASPAASSADHAAPLSDRGRPSPLLPMASRAGARTSDETGSEGSATWVTVNLNENDDTSDTDQRGGRRGGGGGGGGRGVRVASAIAEEGEGEDASGSGVSPLGGGESDDGEGLVDNETGTRAVVQLANTFHHMDLLFLQGILKKRFVPPEMVEGHEFIVATSTVSRCMCEDLVQCVLKVFLLLGYGYNPFIMLAVVLSAAQAFFMCCFSSASFDEVQPSLEEWFLM</sequence>
<feature type="compositionally biased region" description="Gly residues" evidence="1">
    <location>
        <begin position="292"/>
        <end position="302"/>
    </location>
</feature>
<protein>
    <submittedName>
        <fullName evidence="3">Uncharacterized protein</fullName>
    </submittedName>
</protein>
<feature type="compositionally biased region" description="Low complexity" evidence="1">
    <location>
        <begin position="314"/>
        <end position="341"/>
    </location>
</feature>
<dbReference type="Proteomes" id="UP000041254">
    <property type="component" value="Unassembled WGS sequence"/>
</dbReference>
<feature type="transmembrane region" description="Helical" evidence="2">
    <location>
        <begin position="42"/>
        <end position="63"/>
    </location>
</feature>
<gene>
    <name evidence="3" type="ORF">Vbra_7126</name>
</gene>
<name>A0A0G4EEI6_VITBC</name>
<feature type="transmembrane region" description="Helical" evidence="2">
    <location>
        <begin position="69"/>
        <end position="92"/>
    </location>
</feature>
<evidence type="ECO:0000256" key="1">
    <source>
        <dbReference type="SAM" id="MobiDB-lite"/>
    </source>
</evidence>
<evidence type="ECO:0000256" key="2">
    <source>
        <dbReference type="SAM" id="Phobius"/>
    </source>
</evidence>
<feature type="compositionally biased region" description="Gly residues" evidence="1">
    <location>
        <begin position="393"/>
        <end position="403"/>
    </location>
</feature>
<feature type="compositionally biased region" description="Polar residues" evidence="1">
    <location>
        <begin position="366"/>
        <end position="378"/>
    </location>
</feature>
<feature type="region of interest" description="Disordered" evidence="1">
    <location>
        <begin position="250"/>
        <end position="440"/>
    </location>
</feature>
<evidence type="ECO:0000313" key="4">
    <source>
        <dbReference type="Proteomes" id="UP000041254"/>
    </source>
</evidence>
<keyword evidence="2" id="KW-1133">Transmembrane helix</keyword>
<keyword evidence="4" id="KW-1185">Reference proteome</keyword>